<gene>
    <name evidence="1" type="ORF">CDA63_09725</name>
</gene>
<proteinExistence type="predicted"/>
<protein>
    <submittedName>
        <fullName evidence="1">Uncharacterized protein</fullName>
    </submittedName>
</protein>
<organism evidence="1 2">
    <name type="scientific">Hymenobacter amundsenii</name>
    <dbReference type="NCBI Taxonomy" id="2006685"/>
    <lineage>
        <taxon>Bacteria</taxon>
        <taxon>Pseudomonadati</taxon>
        <taxon>Bacteroidota</taxon>
        <taxon>Cytophagia</taxon>
        <taxon>Cytophagales</taxon>
        <taxon>Hymenobacteraceae</taxon>
        <taxon>Hymenobacter</taxon>
    </lineage>
</organism>
<evidence type="ECO:0000313" key="1">
    <source>
        <dbReference type="EMBL" id="OWP63295.1"/>
    </source>
</evidence>
<dbReference type="Proteomes" id="UP000197277">
    <property type="component" value="Unassembled WGS sequence"/>
</dbReference>
<sequence length="130" mass="14287">MDSSLSCAYYGGRYAKHEGNYRGKVGAQLWVKAIKQANMLNLDSLPDAYAQNDDAALVQFILYTSSGEKHFLGSDGALPDPLFKLYIWIATHESALTLRPAANSIHFATYVQRELPAPPISTRRSVAPAN</sequence>
<name>A0A2D0AFW7_9BACT</name>
<keyword evidence="2" id="KW-1185">Reference proteome</keyword>
<dbReference type="EMBL" id="NIRR01000013">
    <property type="protein sequence ID" value="OWP63295.1"/>
    <property type="molecule type" value="Genomic_DNA"/>
</dbReference>
<dbReference type="AlphaFoldDB" id="A0A2D0AFW7"/>
<comment type="caution">
    <text evidence="1">The sequence shown here is derived from an EMBL/GenBank/DDBJ whole genome shotgun (WGS) entry which is preliminary data.</text>
</comment>
<reference evidence="1 2" key="1">
    <citation type="submission" date="2017-06" db="EMBL/GenBank/DDBJ databases">
        <title>Hymenobacter amundsenii sp. nov. isolated from regoliths in Antarctica.</title>
        <authorList>
            <person name="Sedlacek I."/>
            <person name="Kralova S."/>
            <person name="Pantucek R."/>
            <person name="Svec P."/>
            <person name="Holochova P."/>
            <person name="Stankova E."/>
            <person name="Vrbovska V."/>
            <person name="Busse H.-J."/>
        </authorList>
    </citation>
    <scope>NUCLEOTIDE SEQUENCE [LARGE SCALE GENOMIC DNA]</scope>
    <source>
        <strain evidence="1 2">CCM 8682</strain>
    </source>
</reference>
<accession>A0A2D0AFW7</accession>
<evidence type="ECO:0000313" key="2">
    <source>
        <dbReference type="Proteomes" id="UP000197277"/>
    </source>
</evidence>